<protein>
    <submittedName>
        <fullName evidence="2">Uncharacterized protein</fullName>
    </submittedName>
</protein>
<proteinExistence type="predicted"/>
<feature type="transmembrane region" description="Helical" evidence="1">
    <location>
        <begin position="22"/>
        <end position="43"/>
    </location>
</feature>
<dbReference type="AlphaFoldDB" id="A0A6C0J8M7"/>
<organism evidence="2">
    <name type="scientific">viral metagenome</name>
    <dbReference type="NCBI Taxonomy" id="1070528"/>
    <lineage>
        <taxon>unclassified sequences</taxon>
        <taxon>metagenomes</taxon>
        <taxon>organismal metagenomes</taxon>
    </lineage>
</organism>
<feature type="transmembrane region" description="Helical" evidence="1">
    <location>
        <begin position="55"/>
        <end position="73"/>
    </location>
</feature>
<reference evidence="2" key="1">
    <citation type="journal article" date="2020" name="Nature">
        <title>Giant virus diversity and host interactions through global metagenomics.</title>
        <authorList>
            <person name="Schulz F."/>
            <person name="Roux S."/>
            <person name="Paez-Espino D."/>
            <person name="Jungbluth S."/>
            <person name="Walsh D.A."/>
            <person name="Denef V.J."/>
            <person name="McMahon K.D."/>
            <person name="Konstantinidis K.T."/>
            <person name="Eloe-Fadrosh E.A."/>
            <person name="Kyrpides N.C."/>
            <person name="Woyke T."/>
        </authorList>
    </citation>
    <scope>NUCLEOTIDE SEQUENCE</scope>
    <source>
        <strain evidence="2">GVMAG-M-3300025880-56</strain>
    </source>
</reference>
<keyword evidence="1" id="KW-0472">Membrane</keyword>
<accession>A0A6C0J8M7</accession>
<evidence type="ECO:0000256" key="1">
    <source>
        <dbReference type="SAM" id="Phobius"/>
    </source>
</evidence>
<sequence>MNENKNEQGLNRYKNVIVAQGLVPMIMVVILALTISVMIIFTIYRAYKLDKSYKIIHIITFVGIIAEFILASIATSSPNMIIDKILALIPFWVLLLFSAYRAFKLDKSQSFIHGVIIFISFWGAISYPFGAVAAITT</sequence>
<name>A0A6C0J8M7_9ZZZZ</name>
<evidence type="ECO:0000313" key="2">
    <source>
        <dbReference type="EMBL" id="QHU01989.1"/>
    </source>
</evidence>
<dbReference type="EMBL" id="MN740351">
    <property type="protein sequence ID" value="QHU01989.1"/>
    <property type="molecule type" value="Genomic_DNA"/>
</dbReference>
<feature type="transmembrane region" description="Helical" evidence="1">
    <location>
        <begin position="115"/>
        <end position="135"/>
    </location>
</feature>
<feature type="transmembrane region" description="Helical" evidence="1">
    <location>
        <begin position="85"/>
        <end position="103"/>
    </location>
</feature>
<keyword evidence="1" id="KW-0812">Transmembrane</keyword>
<keyword evidence="1" id="KW-1133">Transmembrane helix</keyword>